<dbReference type="STRING" id="1561998.A0A1I7TN93"/>
<organism evidence="4 5">
    <name type="scientific">Caenorhabditis tropicalis</name>
    <dbReference type="NCBI Taxonomy" id="1561998"/>
    <lineage>
        <taxon>Eukaryota</taxon>
        <taxon>Metazoa</taxon>
        <taxon>Ecdysozoa</taxon>
        <taxon>Nematoda</taxon>
        <taxon>Chromadorea</taxon>
        <taxon>Rhabditida</taxon>
        <taxon>Rhabditina</taxon>
        <taxon>Rhabditomorpha</taxon>
        <taxon>Rhabditoidea</taxon>
        <taxon>Rhabditidae</taxon>
        <taxon>Peloderinae</taxon>
        <taxon>Caenorhabditis</taxon>
    </lineage>
</organism>
<evidence type="ECO:0000313" key="4">
    <source>
        <dbReference type="Proteomes" id="UP000095282"/>
    </source>
</evidence>
<sequence length="258" mass="29852">MVKANGKSSQRKQQSDFYDVEKIVGSRRNRTEYLVKWKGYGDNDNTWVKKSHLNCRELVNKFEEEEAARIIREIEESNNGVQEQEVVEIAEEVVEDSEQEEPQEEVVVNERRGRAVQEVPVVQPAQAVNQAQDNDDEEHYEVEKIVSSRKNGTEFLVKWKGYGPEANTWSKKSDLNCPLLIKKFEKEQAKAKTAKKSVKVSKPEEKEYAVEKILASRKNGAEYLVKWKGYSSSDNSWVKKADLHCSDKIKQFHKSQKK</sequence>
<dbReference type="InterPro" id="IPR023780">
    <property type="entry name" value="Chromo_domain"/>
</dbReference>
<dbReference type="Proteomes" id="UP000095282">
    <property type="component" value="Unplaced"/>
</dbReference>
<evidence type="ECO:0000259" key="3">
    <source>
        <dbReference type="PROSITE" id="PS50013"/>
    </source>
</evidence>
<evidence type="ECO:0000313" key="5">
    <source>
        <dbReference type="WBParaSite" id="Csp11.Scaffold629.g10124.t1"/>
    </source>
</evidence>
<evidence type="ECO:0000256" key="2">
    <source>
        <dbReference type="ARBA" id="ARBA00023242"/>
    </source>
</evidence>
<dbReference type="PANTHER" id="PTHR22812">
    <property type="entry name" value="CHROMOBOX PROTEIN"/>
    <property type="match status" value="1"/>
</dbReference>
<keyword evidence="2" id="KW-0539">Nucleus</keyword>
<evidence type="ECO:0000256" key="1">
    <source>
        <dbReference type="ARBA" id="ARBA00004123"/>
    </source>
</evidence>
<protein>
    <submittedName>
        <fullName evidence="5">Chromo domain-containing protein</fullName>
    </submittedName>
</protein>
<keyword evidence="4" id="KW-1185">Reference proteome</keyword>
<reference evidence="5" key="1">
    <citation type="submission" date="2016-11" db="UniProtKB">
        <authorList>
            <consortium name="WormBaseParasite"/>
        </authorList>
    </citation>
    <scope>IDENTIFICATION</scope>
</reference>
<dbReference type="Pfam" id="PF00385">
    <property type="entry name" value="Chromo"/>
    <property type="match status" value="3"/>
</dbReference>
<dbReference type="SMART" id="SM00298">
    <property type="entry name" value="CHROMO"/>
    <property type="match status" value="3"/>
</dbReference>
<dbReference type="InterPro" id="IPR051219">
    <property type="entry name" value="Heterochromatin_chromo-domain"/>
</dbReference>
<dbReference type="Gene3D" id="2.40.50.40">
    <property type="match status" value="3"/>
</dbReference>
<comment type="subcellular location">
    <subcellularLocation>
        <location evidence="1">Nucleus</location>
    </subcellularLocation>
</comment>
<dbReference type="InterPro" id="IPR000953">
    <property type="entry name" value="Chromo/chromo_shadow_dom"/>
</dbReference>
<accession>A0A1I7TN93</accession>
<dbReference type="AlphaFoldDB" id="A0A1I7TN93"/>
<dbReference type="eggNOG" id="KOG1911">
    <property type="taxonomic scope" value="Eukaryota"/>
</dbReference>
<dbReference type="WBParaSite" id="Csp11.Scaffold629.g10124.t1">
    <property type="protein sequence ID" value="Csp11.Scaffold629.g10124.t1"/>
    <property type="gene ID" value="Csp11.Scaffold629.g10124"/>
</dbReference>
<dbReference type="CDD" id="cd00024">
    <property type="entry name" value="CD_CSD"/>
    <property type="match status" value="3"/>
</dbReference>
<feature type="domain" description="Chromo" evidence="3">
    <location>
        <begin position="140"/>
        <end position="196"/>
    </location>
</feature>
<dbReference type="PROSITE" id="PS50013">
    <property type="entry name" value="CHROMO_2"/>
    <property type="match status" value="3"/>
</dbReference>
<dbReference type="GO" id="GO:0005634">
    <property type="term" value="C:nucleus"/>
    <property type="evidence" value="ECO:0007669"/>
    <property type="project" value="UniProtKB-SubCell"/>
</dbReference>
<proteinExistence type="predicted"/>
<dbReference type="InterPro" id="IPR016197">
    <property type="entry name" value="Chromo-like_dom_sf"/>
</dbReference>
<name>A0A1I7TN93_9PELO</name>
<feature type="domain" description="Chromo" evidence="3">
    <location>
        <begin position="18"/>
        <end position="74"/>
    </location>
</feature>
<feature type="domain" description="Chromo" evidence="3">
    <location>
        <begin position="208"/>
        <end position="258"/>
    </location>
</feature>
<dbReference type="SUPFAM" id="SSF54160">
    <property type="entry name" value="Chromo domain-like"/>
    <property type="match status" value="3"/>
</dbReference>